<dbReference type="EMBL" id="KZ988080">
    <property type="protein sequence ID" value="RKP13216.1"/>
    <property type="molecule type" value="Genomic_DNA"/>
</dbReference>
<dbReference type="GO" id="GO:0044877">
    <property type="term" value="F:protein-containing complex binding"/>
    <property type="evidence" value="ECO:0007669"/>
    <property type="project" value="TreeGrafter"/>
</dbReference>
<accession>A0A4P9Y2R6</accession>
<dbReference type="GO" id="GO:0031262">
    <property type="term" value="C:Ndc80 complex"/>
    <property type="evidence" value="ECO:0007669"/>
    <property type="project" value="InterPro"/>
</dbReference>
<protein>
    <submittedName>
        <fullName evidence="15">Nuf2 family-domain-containing protein</fullName>
    </submittedName>
</protein>
<feature type="coiled-coil region" evidence="12">
    <location>
        <begin position="147"/>
        <end position="251"/>
    </location>
</feature>
<keyword evidence="5" id="KW-0132">Cell division</keyword>
<keyword evidence="9" id="KW-0539">Nucleus</keyword>
<dbReference type="GO" id="GO:0045132">
    <property type="term" value="P:meiotic chromosome segregation"/>
    <property type="evidence" value="ECO:0007669"/>
    <property type="project" value="TreeGrafter"/>
</dbReference>
<dbReference type="GO" id="GO:0007052">
    <property type="term" value="P:mitotic spindle organization"/>
    <property type="evidence" value="ECO:0007669"/>
    <property type="project" value="TreeGrafter"/>
</dbReference>
<evidence type="ECO:0000256" key="9">
    <source>
        <dbReference type="ARBA" id="ARBA00023242"/>
    </source>
</evidence>
<evidence type="ECO:0000256" key="3">
    <source>
        <dbReference type="ARBA" id="ARBA00005498"/>
    </source>
</evidence>
<dbReference type="InterPro" id="IPR038275">
    <property type="entry name" value="Nuf2_N_sf"/>
</dbReference>
<organism evidence="15 16">
    <name type="scientific">Piptocephalis cylindrospora</name>
    <dbReference type="NCBI Taxonomy" id="1907219"/>
    <lineage>
        <taxon>Eukaryota</taxon>
        <taxon>Fungi</taxon>
        <taxon>Fungi incertae sedis</taxon>
        <taxon>Zoopagomycota</taxon>
        <taxon>Zoopagomycotina</taxon>
        <taxon>Zoopagomycetes</taxon>
        <taxon>Zoopagales</taxon>
        <taxon>Piptocephalidaceae</taxon>
        <taxon>Piptocephalis</taxon>
    </lineage>
</organism>
<feature type="domain" description="Kinetochore protein Nuf2 N-terminal" evidence="13">
    <location>
        <begin position="18"/>
        <end position="155"/>
    </location>
</feature>
<dbReference type="Pfam" id="PF18595">
    <property type="entry name" value="Nuf2_DHR10-like"/>
    <property type="match status" value="1"/>
</dbReference>
<sequence length="456" mass="53683">MYGMKKRKTEKHNPKSVNTFPLLSTREIISALRDISVSLTEEDMAHPSAQRMMTVYEVILDQVVGLPRQSCTNVPLDEMDFLPYPDIHQESAGHAAFLRELVRLMAVVGINDFSMRELRKPEAPGVRRILSAVINFIRFREGSMSALDQKMRQSEELLEERMRLIHEHEQMKERLEALRVQRSQEQPEIEERERENEELQGQLRALLAEQGRLTAETDGLKERKAQLIERIQSLQEEFTLCQEENEVLRARIVHSPEKIQQEIKETSMRLSETKSLIVGSEQREREMRGRVAGLSQVDDDIRTCLQTLEECLDLRQRVNHQEQKVQEALETIEWKKKKGRELEVRRQQVERQIRMSEEKMGRLHKGQETRMSQTRERMEELNRKHEEVWIERDEIEKKIEASRNEIKVMNAEMDTVTKEAEAYVGMLRTDYHQLEAQIIRYQEEIASALDLDTSRS</sequence>
<dbReference type="Pfam" id="PF03800">
    <property type="entry name" value="Nuf2"/>
    <property type="match status" value="1"/>
</dbReference>
<dbReference type="GO" id="GO:0051301">
    <property type="term" value="P:cell division"/>
    <property type="evidence" value="ECO:0007669"/>
    <property type="project" value="UniProtKB-KW"/>
</dbReference>
<evidence type="ECO:0000259" key="13">
    <source>
        <dbReference type="Pfam" id="PF03800"/>
    </source>
</evidence>
<dbReference type="InterPro" id="IPR041112">
    <property type="entry name" value="Nuf2_DHR10-like"/>
</dbReference>
<keyword evidence="8 12" id="KW-0175">Coiled coil</keyword>
<evidence type="ECO:0000256" key="4">
    <source>
        <dbReference type="ARBA" id="ARBA00022454"/>
    </source>
</evidence>
<dbReference type="PANTHER" id="PTHR21650">
    <property type="entry name" value="MEMBRALIN/KINETOCHORE PROTEIN NUF2"/>
    <property type="match status" value="1"/>
</dbReference>
<evidence type="ECO:0000256" key="12">
    <source>
        <dbReference type="SAM" id="Coils"/>
    </source>
</evidence>
<gene>
    <name evidence="15" type="ORF">BJ684DRAFT_20277</name>
</gene>
<keyword evidence="4" id="KW-0158">Chromosome</keyword>
<evidence type="ECO:0000256" key="8">
    <source>
        <dbReference type="ARBA" id="ARBA00023054"/>
    </source>
</evidence>
<feature type="coiled-coil region" evidence="12">
    <location>
        <begin position="311"/>
        <end position="451"/>
    </location>
</feature>
<dbReference type="AlphaFoldDB" id="A0A4P9Y2R6"/>
<evidence type="ECO:0000259" key="14">
    <source>
        <dbReference type="Pfam" id="PF18595"/>
    </source>
</evidence>
<dbReference type="GO" id="GO:0051315">
    <property type="term" value="P:attachment of mitotic spindle microtubules to kinetochore"/>
    <property type="evidence" value="ECO:0007669"/>
    <property type="project" value="TreeGrafter"/>
</dbReference>
<keyword evidence="11" id="KW-0137">Centromere</keyword>
<evidence type="ECO:0000256" key="7">
    <source>
        <dbReference type="ARBA" id="ARBA00022838"/>
    </source>
</evidence>
<evidence type="ECO:0000256" key="10">
    <source>
        <dbReference type="ARBA" id="ARBA00023306"/>
    </source>
</evidence>
<dbReference type="Gene3D" id="1.10.418.60">
    <property type="entry name" value="Ncd80 complex, Nuf2 subunit"/>
    <property type="match status" value="1"/>
</dbReference>
<evidence type="ECO:0000256" key="11">
    <source>
        <dbReference type="ARBA" id="ARBA00023328"/>
    </source>
</evidence>
<dbReference type="GO" id="GO:0005634">
    <property type="term" value="C:nucleus"/>
    <property type="evidence" value="ECO:0007669"/>
    <property type="project" value="UniProtKB-SubCell"/>
</dbReference>
<keyword evidence="7" id="KW-0995">Kinetochore</keyword>
<proteinExistence type="inferred from homology"/>
<dbReference type="OrthoDB" id="8194677at2759"/>
<dbReference type="GO" id="GO:0051383">
    <property type="term" value="P:kinetochore organization"/>
    <property type="evidence" value="ECO:0007669"/>
    <property type="project" value="TreeGrafter"/>
</dbReference>
<dbReference type="InterPro" id="IPR005549">
    <property type="entry name" value="Kinetochore_Nuf2_N"/>
</dbReference>
<name>A0A4P9Y2R6_9FUNG</name>
<evidence type="ECO:0000256" key="5">
    <source>
        <dbReference type="ARBA" id="ARBA00022618"/>
    </source>
</evidence>
<comment type="similarity">
    <text evidence="3">Belongs to the NUF2 family.</text>
</comment>
<evidence type="ECO:0000313" key="15">
    <source>
        <dbReference type="EMBL" id="RKP13216.1"/>
    </source>
</evidence>
<comment type="subcellular location">
    <subcellularLocation>
        <location evidence="2">Chromosome</location>
        <location evidence="2">Centromere</location>
        <location evidence="2">Kinetochore</location>
    </subcellularLocation>
    <subcellularLocation>
        <location evidence="1">Nucleus</location>
    </subcellularLocation>
</comment>
<feature type="domain" description="Nuf2 DHR10-like" evidence="14">
    <location>
        <begin position="269"/>
        <end position="382"/>
    </location>
</feature>
<evidence type="ECO:0000256" key="2">
    <source>
        <dbReference type="ARBA" id="ARBA00004629"/>
    </source>
</evidence>
<dbReference type="PANTHER" id="PTHR21650:SF2">
    <property type="entry name" value="KINETOCHORE PROTEIN NUF2"/>
    <property type="match status" value="1"/>
</dbReference>
<dbReference type="Proteomes" id="UP000267251">
    <property type="component" value="Unassembled WGS sequence"/>
</dbReference>
<keyword evidence="6" id="KW-0498">Mitosis</keyword>
<keyword evidence="16" id="KW-1185">Reference proteome</keyword>
<evidence type="ECO:0000313" key="16">
    <source>
        <dbReference type="Proteomes" id="UP000267251"/>
    </source>
</evidence>
<reference evidence="16" key="1">
    <citation type="journal article" date="2018" name="Nat. Microbiol.">
        <title>Leveraging single-cell genomics to expand the fungal tree of life.</title>
        <authorList>
            <person name="Ahrendt S.R."/>
            <person name="Quandt C.A."/>
            <person name="Ciobanu D."/>
            <person name="Clum A."/>
            <person name="Salamov A."/>
            <person name="Andreopoulos B."/>
            <person name="Cheng J.F."/>
            <person name="Woyke T."/>
            <person name="Pelin A."/>
            <person name="Henrissat B."/>
            <person name="Reynolds N.K."/>
            <person name="Benny G.L."/>
            <person name="Smith M.E."/>
            <person name="James T.Y."/>
            <person name="Grigoriev I.V."/>
        </authorList>
    </citation>
    <scope>NUCLEOTIDE SEQUENCE [LARGE SCALE GENOMIC DNA]</scope>
</reference>
<evidence type="ECO:0000256" key="6">
    <source>
        <dbReference type="ARBA" id="ARBA00022776"/>
    </source>
</evidence>
<evidence type="ECO:0000256" key="1">
    <source>
        <dbReference type="ARBA" id="ARBA00004123"/>
    </source>
</evidence>
<keyword evidence="10" id="KW-0131">Cell cycle</keyword>